<evidence type="ECO:0000313" key="1">
    <source>
        <dbReference type="EMBL" id="TGN40185.1"/>
    </source>
</evidence>
<dbReference type="OrthoDB" id="9766983at2"/>
<dbReference type="Proteomes" id="UP000298325">
    <property type="component" value="Unassembled WGS sequence"/>
</dbReference>
<dbReference type="AlphaFoldDB" id="A0A4Z1BRE3"/>
<reference evidence="1 2" key="1">
    <citation type="submission" date="2019-04" db="EMBL/GenBank/DDBJ databases">
        <authorList>
            <person name="Park S."/>
            <person name="Yoon J.-H."/>
        </authorList>
    </citation>
    <scope>NUCLEOTIDE SEQUENCE [LARGE SCALE GENOMIC DNA]</scope>
    <source>
        <strain evidence="1 2">HJM-18</strain>
    </source>
</reference>
<dbReference type="SUPFAM" id="SSF51338">
    <property type="entry name" value="Composite domain of metallo-dependent hydrolases"/>
    <property type="match status" value="1"/>
</dbReference>
<gene>
    <name evidence="1" type="ORF">E5Q11_07825</name>
</gene>
<dbReference type="SUPFAM" id="SSF51556">
    <property type="entry name" value="Metallo-dependent hydrolases"/>
    <property type="match status" value="1"/>
</dbReference>
<proteinExistence type="predicted"/>
<dbReference type="InterPro" id="IPR050378">
    <property type="entry name" value="Metallo-dep_Hydrolases_sf"/>
</dbReference>
<protein>
    <submittedName>
        <fullName evidence="1">N-acyl-D-glutamate deacylase</fullName>
    </submittedName>
</protein>
<evidence type="ECO:0000313" key="2">
    <source>
        <dbReference type="Proteomes" id="UP000298325"/>
    </source>
</evidence>
<dbReference type="GO" id="GO:0005829">
    <property type="term" value="C:cytosol"/>
    <property type="evidence" value="ECO:0007669"/>
    <property type="project" value="TreeGrafter"/>
</dbReference>
<dbReference type="PANTHER" id="PTHR11647:SF1">
    <property type="entry name" value="COLLAPSIN RESPONSE MEDIATOR PROTEIN"/>
    <property type="match status" value="1"/>
</dbReference>
<accession>A0A4Z1BRE3</accession>
<comment type="caution">
    <text evidence="1">The sequence shown here is derived from an EMBL/GenBank/DDBJ whole genome shotgun (WGS) entry which is preliminary data.</text>
</comment>
<sequence length="627" mass="70667">MSDTSAQNRVWDYLIRGAKVFDGSGNLPVREDIAIAGGKIAARAPELDPAMARKVIDGEDRWAMPGLFDIHTHYDLELEVAPGLPESVRHGTTTVVIANCSLGLAFGAQRKDGADPIVDCYARVENIPKTVLRATADKVDWQNPKEYMQHLNRLNLGPNLVTMVPHSMLRIEVMGFEASISRDPTEDELVAMETLLEQALDDGYAGFSTDALPFHYLANQPNTRKTIPTQFAKYHEIKRLTDVVRRKGGVWQATPPKDSTIGTIKTFLLSCGRIHGKPLKTTVVAALDVQSNRKIVRLARLLARVLNSRLLKGDFHLQALAAPFKTWSDGAVTPLSEEIEELRILNETELEDRETRRRILDDPEYIDQFKAMWMHGKKGFGLARLKRLLRLEDYAFNRTMSDMTIDVCPLREWEGMTFEAVYDRIKAANKGRMELSDSEKALIQEHFARVKDEGDFVMAMLRAFDRDLSWYTVSANRDERLVRKLLMDRQLLPGFNDSGAHLTNMAFYDGNLRALKLASDGGDEDVAYMVRRLTSDPARVFGVKGGSINVGDQADLILIDPSALRRLDHNNTVKRQYREEFQHEQLVNRTDGVVPLVMIAGHAAWNGDDFEQDLGNTRMGKVLETTF</sequence>
<dbReference type="InterPro" id="IPR032466">
    <property type="entry name" value="Metal_Hydrolase"/>
</dbReference>
<dbReference type="EMBL" id="SRPF01000002">
    <property type="protein sequence ID" value="TGN40185.1"/>
    <property type="molecule type" value="Genomic_DNA"/>
</dbReference>
<dbReference type="GO" id="GO:0016812">
    <property type="term" value="F:hydrolase activity, acting on carbon-nitrogen (but not peptide) bonds, in cyclic amides"/>
    <property type="evidence" value="ECO:0007669"/>
    <property type="project" value="TreeGrafter"/>
</dbReference>
<dbReference type="PANTHER" id="PTHR11647">
    <property type="entry name" value="HYDRANTOINASE/DIHYDROPYRIMIDINASE FAMILY MEMBER"/>
    <property type="match status" value="1"/>
</dbReference>
<keyword evidence="2" id="KW-1185">Reference proteome</keyword>
<dbReference type="Gene3D" id="3.20.20.140">
    <property type="entry name" value="Metal-dependent hydrolases"/>
    <property type="match status" value="1"/>
</dbReference>
<dbReference type="RefSeq" id="WP_135802846.1">
    <property type="nucleotide sequence ID" value="NZ_SRPF01000002.1"/>
</dbReference>
<dbReference type="Gene3D" id="2.30.40.10">
    <property type="entry name" value="Urease, subunit C, domain 1"/>
    <property type="match status" value="1"/>
</dbReference>
<organism evidence="1 2">
    <name type="scientific">Marinobacter confluentis</name>
    <dbReference type="NCBI Taxonomy" id="1697557"/>
    <lineage>
        <taxon>Bacteria</taxon>
        <taxon>Pseudomonadati</taxon>
        <taxon>Pseudomonadota</taxon>
        <taxon>Gammaproteobacteria</taxon>
        <taxon>Pseudomonadales</taxon>
        <taxon>Marinobacteraceae</taxon>
        <taxon>Marinobacter</taxon>
    </lineage>
</organism>
<dbReference type="InterPro" id="IPR011059">
    <property type="entry name" value="Metal-dep_hydrolase_composite"/>
</dbReference>
<name>A0A4Z1BRE3_9GAMM</name>